<accession>A0A176WPU6</accession>
<evidence type="ECO:0000313" key="2">
    <source>
        <dbReference type="Proteomes" id="UP000077202"/>
    </source>
</evidence>
<sequence length="163" mass="18598">MECDPVVTSWRLGEQESVTDSAAGLDHRLAYLCFSHEQFDDPVKYREGFMRSGLRYRLPLPIPSVVVEEQGTSNGLVSIASGSMSGDAGRILSFSPILEFFKRLRKNYHEVKTEKLRSLHEFEQKTIESFWEAYTRHPQDRCFDLHRELTSGDRGLGDDAPQG</sequence>
<proteinExistence type="predicted"/>
<dbReference type="Proteomes" id="UP000077202">
    <property type="component" value="Unassembled WGS sequence"/>
</dbReference>
<dbReference type="EMBL" id="LVLJ01000256">
    <property type="protein sequence ID" value="OAE35119.1"/>
    <property type="molecule type" value="Genomic_DNA"/>
</dbReference>
<name>A0A176WPU6_MARPO</name>
<protein>
    <submittedName>
        <fullName evidence="1">Uncharacterized protein</fullName>
    </submittedName>
</protein>
<comment type="caution">
    <text evidence="1">The sequence shown here is derived from an EMBL/GenBank/DDBJ whole genome shotgun (WGS) entry which is preliminary data.</text>
</comment>
<keyword evidence="2" id="KW-1185">Reference proteome</keyword>
<gene>
    <name evidence="1" type="ORF">AXG93_2682s1020</name>
</gene>
<organism evidence="1 2">
    <name type="scientific">Marchantia polymorpha subsp. ruderalis</name>
    <dbReference type="NCBI Taxonomy" id="1480154"/>
    <lineage>
        <taxon>Eukaryota</taxon>
        <taxon>Viridiplantae</taxon>
        <taxon>Streptophyta</taxon>
        <taxon>Embryophyta</taxon>
        <taxon>Marchantiophyta</taxon>
        <taxon>Marchantiopsida</taxon>
        <taxon>Marchantiidae</taxon>
        <taxon>Marchantiales</taxon>
        <taxon>Marchantiaceae</taxon>
        <taxon>Marchantia</taxon>
    </lineage>
</organism>
<evidence type="ECO:0000313" key="1">
    <source>
        <dbReference type="EMBL" id="OAE35119.1"/>
    </source>
</evidence>
<dbReference type="AlphaFoldDB" id="A0A176WPU6"/>
<reference evidence="1" key="1">
    <citation type="submission" date="2016-03" db="EMBL/GenBank/DDBJ databases">
        <title>Mechanisms controlling the formation of the plant cell surface in tip-growing cells are functionally conserved among land plants.</title>
        <authorList>
            <person name="Honkanen S."/>
            <person name="Jones V.A."/>
            <person name="Morieri G."/>
            <person name="Champion C."/>
            <person name="Hetherington A.J."/>
            <person name="Kelly S."/>
            <person name="Saint-Marcoux D."/>
            <person name="Proust H."/>
            <person name="Prescott H."/>
            <person name="Dolan L."/>
        </authorList>
    </citation>
    <scope>NUCLEOTIDE SEQUENCE [LARGE SCALE GENOMIC DNA]</scope>
    <source>
        <tissue evidence="1">Whole gametophyte</tissue>
    </source>
</reference>